<dbReference type="GO" id="GO:0005737">
    <property type="term" value="C:cytoplasm"/>
    <property type="evidence" value="ECO:0007669"/>
    <property type="project" value="TreeGrafter"/>
</dbReference>
<evidence type="ECO:0000256" key="5">
    <source>
        <dbReference type="ARBA" id="ARBA00022803"/>
    </source>
</evidence>
<evidence type="ECO:0000313" key="9">
    <source>
        <dbReference type="EMBL" id="JAP49228.1"/>
    </source>
</evidence>
<reference evidence="9" key="1">
    <citation type="submission" date="2016-01" db="EMBL/GenBank/DDBJ databases">
        <title>Reference transcriptome for the parasite Schistocephalus solidus: insights into the molecular evolution of parasitism.</title>
        <authorList>
            <person name="Hebert F.O."/>
            <person name="Grambauer S."/>
            <person name="Barber I."/>
            <person name="Landry C.R."/>
            <person name="Aubin-Horth N."/>
        </authorList>
    </citation>
    <scope>NUCLEOTIDE SEQUENCE</scope>
</reference>
<evidence type="ECO:0000256" key="4">
    <source>
        <dbReference type="ARBA" id="ARBA00022737"/>
    </source>
</evidence>
<dbReference type="InterPro" id="IPR011990">
    <property type="entry name" value="TPR-like_helical_dom_sf"/>
</dbReference>
<accession>A0A0X3PBZ4</accession>
<keyword evidence="3" id="KW-0963">Cytoplasm</keyword>
<evidence type="ECO:0000256" key="1">
    <source>
        <dbReference type="ARBA" id="ARBA00004245"/>
    </source>
</evidence>
<evidence type="ECO:0000256" key="8">
    <source>
        <dbReference type="ARBA" id="ARBA00041958"/>
    </source>
</evidence>
<evidence type="ECO:0000256" key="2">
    <source>
        <dbReference type="ARBA" id="ARBA00011375"/>
    </source>
</evidence>
<sequence length="235" mass="26641">MASGDSKLIQEIDDLDTALKYKECYEKLNPPSGDYQDLSCELLWRFARACRWRILTEGVSDKKLKASLIKEGLAASKYAVEKYPKSANCNTWYGIFLDLEGQQEGTKKRIENAYKVKEYFQKAVELNENDYATLHALGIWCYTVASLGKIERVFARAFFSAPPTSSYEEALSYFLKAENVKPMVLANNVCRIAQCYAKIGQGDKAKEYAAKVLEFAGTDEETNEAKKEAQYILNH</sequence>
<dbReference type="Pfam" id="PF21033">
    <property type="entry name" value="RMD1-3"/>
    <property type="match status" value="1"/>
</dbReference>
<evidence type="ECO:0000256" key="6">
    <source>
        <dbReference type="ARBA" id="ARBA00023212"/>
    </source>
</evidence>
<protein>
    <recommendedName>
        <fullName evidence="7">Regulator of microtubule dynamics protein 1</fullName>
    </recommendedName>
    <alternativeName>
        <fullName evidence="8">Protein FAM82B</fullName>
    </alternativeName>
</protein>
<dbReference type="GO" id="GO:0008017">
    <property type="term" value="F:microtubule binding"/>
    <property type="evidence" value="ECO:0007669"/>
    <property type="project" value="TreeGrafter"/>
</dbReference>
<keyword evidence="6" id="KW-0206">Cytoskeleton</keyword>
<dbReference type="GO" id="GO:0097431">
    <property type="term" value="C:mitotic spindle pole"/>
    <property type="evidence" value="ECO:0007669"/>
    <property type="project" value="TreeGrafter"/>
</dbReference>
<name>A0A0X3PBZ4_SCHSO</name>
<keyword evidence="4" id="KW-0677">Repeat</keyword>
<dbReference type="GO" id="GO:0005876">
    <property type="term" value="C:spindle microtubule"/>
    <property type="evidence" value="ECO:0007669"/>
    <property type="project" value="TreeGrafter"/>
</dbReference>
<dbReference type="SUPFAM" id="SSF48452">
    <property type="entry name" value="TPR-like"/>
    <property type="match status" value="1"/>
</dbReference>
<dbReference type="PANTHER" id="PTHR16056:SF16">
    <property type="entry name" value="REGULATOR OF MICROTUBULE DYNAMICS PROTEIN 1"/>
    <property type="match status" value="1"/>
</dbReference>
<keyword evidence="5" id="KW-0802">TPR repeat</keyword>
<evidence type="ECO:0000256" key="7">
    <source>
        <dbReference type="ARBA" id="ARBA00039966"/>
    </source>
</evidence>
<dbReference type="EMBL" id="GEEE01013997">
    <property type="protein sequence ID" value="JAP49228.1"/>
    <property type="molecule type" value="Transcribed_RNA"/>
</dbReference>
<gene>
    <name evidence="9" type="primary">RMD1</name>
    <name evidence="9" type="ORF">TR138886</name>
</gene>
<dbReference type="InterPro" id="IPR049039">
    <property type="entry name" value="RMD1-3_a_helical_rpt"/>
</dbReference>
<evidence type="ECO:0000256" key="3">
    <source>
        <dbReference type="ARBA" id="ARBA00022490"/>
    </source>
</evidence>
<dbReference type="Gene3D" id="1.25.40.10">
    <property type="entry name" value="Tetratricopeptide repeat domain"/>
    <property type="match status" value="1"/>
</dbReference>
<comment type="subcellular location">
    <subcellularLocation>
        <location evidence="1">Cytoplasm</location>
        <location evidence="1">Cytoskeleton</location>
    </subcellularLocation>
</comment>
<dbReference type="PANTHER" id="PTHR16056">
    <property type="entry name" value="REGULATOR OF MICROTUBULE DYNAMICS PROTEIN"/>
    <property type="match status" value="1"/>
</dbReference>
<proteinExistence type="predicted"/>
<comment type="subunit">
    <text evidence="2">Interacts with microtubules.</text>
</comment>
<organism evidence="9">
    <name type="scientific">Schistocephalus solidus</name>
    <name type="common">Tapeworm</name>
    <dbReference type="NCBI Taxonomy" id="70667"/>
    <lineage>
        <taxon>Eukaryota</taxon>
        <taxon>Metazoa</taxon>
        <taxon>Spiralia</taxon>
        <taxon>Lophotrochozoa</taxon>
        <taxon>Platyhelminthes</taxon>
        <taxon>Cestoda</taxon>
        <taxon>Eucestoda</taxon>
        <taxon>Diphyllobothriidea</taxon>
        <taxon>Diphyllobothriidae</taxon>
        <taxon>Schistocephalus</taxon>
    </lineage>
</organism>
<dbReference type="AlphaFoldDB" id="A0A0X3PBZ4"/>